<feature type="transmembrane region" description="Helical" evidence="1">
    <location>
        <begin position="21"/>
        <end position="47"/>
    </location>
</feature>
<proteinExistence type="predicted"/>
<keyword evidence="1" id="KW-0812">Transmembrane</keyword>
<evidence type="ECO:0000256" key="1">
    <source>
        <dbReference type="SAM" id="Phobius"/>
    </source>
</evidence>
<evidence type="ECO:0000313" key="3">
    <source>
        <dbReference type="Proteomes" id="UP001339167"/>
    </source>
</evidence>
<organism evidence="2 3">
    <name type="scientific">Alkalimonas mucilaginosa</name>
    <dbReference type="NCBI Taxonomy" id="3057676"/>
    <lineage>
        <taxon>Bacteria</taxon>
        <taxon>Pseudomonadati</taxon>
        <taxon>Pseudomonadota</taxon>
        <taxon>Gammaproteobacteria</taxon>
        <taxon>Alkalimonas</taxon>
    </lineage>
</organism>
<name>A0ABU7JF38_9GAMM</name>
<comment type="caution">
    <text evidence="2">The sequence shown here is derived from an EMBL/GenBank/DDBJ whole genome shotgun (WGS) entry which is preliminary data.</text>
</comment>
<dbReference type="Proteomes" id="UP001339167">
    <property type="component" value="Unassembled WGS sequence"/>
</dbReference>
<dbReference type="RefSeq" id="WP_330087634.1">
    <property type="nucleotide sequence ID" value="NZ_JAUGZK010000005.1"/>
</dbReference>
<sequence>MNPSQRNNNEILKQRRLAVPVWLKIAGWLVLGFYGVVFLFATIYLLGGDASTSFTFSEYTLQHPFRVLAMLWGGFALMAICFYGLLRGYYAGLFSCLVLSYLGLADAVYSFATTGNLDLTLLISLIVLTQLHKVWRRWRLFAQSEALLTPTNR</sequence>
<dbReference type="EMBL" id="JAUGZK010000005">
    <property type="protein sequence ID" value="MEE2024294.1"/>
    <property type="molecule type" value="Genomic_DNA"/>
</dbReference>
<gene>
    <name evidence="2" type="ORF">QWF21_08540</name>
</gene>
<feature type="transmembrane region" description="Helical" evidence="1">
    <location>
        <begin position="93"/>
        <end position="111"/>
    </location>
</feature>
<keyword evidence="1" id="KW-0472">Membrane</keyword>
<reference evidence="2 3" key="1">
    <citation type="submission" date="2023-06" db="EMBL/GenBank/DDBJ databases">
        <title>Alkalimonas sp., MEB004 an alkaliphilic bacterium isolated from Lonar Lake, India.</title>
        <authorList>
            <person name="Joshi A."/>
            <person name="Thite S."/>
        </authorList>
    </citation>
    <scope>NUCLEOTIDE SEQUENCE [LARGE SCALE GENOMIC DNA]</scope>
    <source>
        <strain evidence="2 3">MEB004</strain>
    </source>
</reference>
<protein>
    <submittedName>
        <fullName evidence="2">Uncharacterized protein</fullName>
    </submittedName>
</protein>
<evidence type="ECO:0000313" key="2">
    <source>
        <dbReference type="EMBL" id="MEE2024294.1"/>
    </source>
</evidence>
<accession>A0ABU7JF38</accession>
<keyword evidence="3" id="KW-1185">Reference proteome</keyword>
<feature type="transmembrane region" description="Helical" evidence="1">
    <location>
        <begin position="67"/>
        <end position="86"/>
    </location>
</feature>
<keyword evidence="1" id="KW-1133">Transmembrane helix</keyword>